<dbReference type="InterPro" id="IPR023871">
    <property type="entry name" value="MftE"/>
</dbReference>
<evidence type="ECO:0000313" key="6">
    <source>
        <dbReference type="EMBL" id="MEB8341452.1"/>
    </source>
</evidence>
<proteinExistence type="inferred from homology"/>
<dbReference type="PANTHER" id="PTHR35005">
    <property type="entry name" value="3-DEHYDRO-SCYLLO-INOSOSE HYDROLASE"/>
    <property type="match status" value="1"/>
</dbReference>
<name>A0ABU6FBP5_9ACTN</name>
<evidence type="ECO:0000256" key="3">
    <source>
        <dbReference type="ARBA" id="ARBA00022801"/>
    </source>
</evidence>
<evidence type="ECO:0000256" key="4">
    <source>
        <dbReference type="ARBA" id="ARBA00022833"/>
    </source>
</evidence>
<gene>
    <name evidence="6" type="primary">mftE</name>
    <name evidence="6" type="ORF">OKJ99_28545</name>
</gene>
<organism evidence="6 7">
    <name type="scientific">Streptomyces endophyticus</name>
    <dbReference type="NCBI Taxonomy" id="714166"/>
    <lineage>
        <taxon>Bacteria</taxon>
        <taxon>Bacillati</taxon>
        <taxon>Actinomycetota</taxon>
        <taxon>Actinomycetes</taxon>
        <taxon>Kitasatosporales</taxon>
        <taxon>Streptomycetaceae</taxon>
        <taxon>Streptomyces</taxon>
    </lineage>
</organism>
<evidence type="ECO:0000256" key="2">
    <source>
        <dbReference type="ARBA" id="ARBA00022723"/>
    </source>
</evidence>
<dbReference type="EMBL" id="JAOZYC010000147">
    <property type="protein sequence ID" value="MEB8341452.1"/>
    <property type="molecule type" value="Genomic_DNA"/>
</dbReference>
<dbReference type="InterPro" id="IPR024087">
    <property type="entry name" value="Creatininase-like_sf"/>
</dbReference>
<keyword evidence="4" id="KW-0862">Zinc</keyword>
<protein>
    <submittedName>
        <fullName evidence="6">Mycofactocin biosynthesis peptidyl-dipeptidase MftE</fullName>
    </submittedName>
</protein>
<keyword evidence="3" id="KW-0378">Hydrolase</keyword>
<dbReference type="InterPro" id="IPR003785">
    <property type="entry name" value="Creatininase/forma_Hydrolase"/>
</dbReference>
<dbReference type="PANTHER" id="PTHR35005:SF1">
    <property type="entry name" value="2-AMINO-5-FORMYLAMINO-6-RIBOSYLAMINOPYRIMIDIN-4(3H)-ONE 5'-MONOPHOSPHATE DEFORMYLASE"/>
    <property type="match status" value="1"/>
</dbReference>
<dbReference type="RefSeq" id="WP_326020643.1">
    <property type="nucleotide sequence ID" value="NZ_JAOZYC010000147.1"/>
</dbReference>
<dbReference type="Pfam" id="PF02633">
    <property type="entry name" value="Creatininase"/>
    <property type="match status" value="1"/>
</dbReference>
<reference evidence="6 7" key="1">
    <citation type="submission" date="2022-10" db="EMBL/GenBank/DDBJ databases">
        <authorList>
            <person name="Xie J."/>
            <person name="Shen N."/>
        </authorList>
    </citation>
    <scope>NUCLEOTIDE SEQUENCE [LARGE SCALE GENOMIC DNA]</scope>
    <source>
        <strain evidence="6 7">YIM65594</strain>
    </source>
</reference>
<dbReference type="SUPFAM" id="SSF102215">
    <property type="entry name" value="Creatininase"/>
    <property type="match status" value="1"/>
</dbReference>
<comment type="caution">
    <text evidence="6">The sequence shown here is derived from an EMBL/GenBank/DDBJ whole genome shotgun (WGS) entry which is preliminary data.</text>
</comment>
<evidence type="ECO:0000256" key="1">
    <source>
        <dbReference type="ARBA" id="ARBA00001947"/>
    </source>
</evidence>
<evidence type="ECO:0000313" key="7">
    <source>
        <dbReference type="Proteomes" id="UP001354931"/>
    </source>
</evidence>
<comment type="similarity">
    <text evidence="5">Belongs to the creatininase superfamily.</text>
</comment>
<dbReference type="Proteomes" id="UP001354931">
    <property type="component" value="Unassembled WGS sequence"/>
</dbReference>
<comment type="cofactor">
    <cofactor evidence="1">
        <name>Zn(2+)</name>
        <dbReference type="ChEBI" id="CHEBI:29105"/>
    </cofactor>
</comment>
<sequence>MPEPVELARATWPTVPEGALVLVPVGSTEQHGPHLPFHTDSTIAAAVARGAGHQLPYEEVVLAPTLTYGASGEHAGFPGTLSIGHEALHAVLVETVRSLSLWAGRVVLVNGHGGNVTTLDAACAQLRHEGHDVTWLGCAPPGGDAHAGRTETSIMLHLAPHDVRLPEAAPGDTRPLPELLPHLMAHGVRGVSPNGVLGDPTGATAEEGRALVEAMVSSAVRLVTAGRVDPRGRLVTAVPQGAA</sequence>
<keyword evidence="7" id="KW-1185">Reference proteome</keyword>
<evidence type="ECO:0000256" key="5">
    <source>
        <dbReference type="ARBA" id="ARBA00024029"/>
    </source>
</evidence>
<dbReference type="Gene3D" id="3.40.50.10310">
    <property type="entry name" value="Creatininase"/>
    <property type="match status" value="1"/>
</dbReference>
<dbReference type="NCBIfam" id="TIGR03964">
    <property type="entry name" value="mycofact_creat"/>
    <property type="match status" value="1"/>
</dbReference>
<accession>A0ABU6FBP5</accession>
<keyword evidence="2" id="KW-0479">Metal-binding</keyword>